<reference evidence="1" key="1">
    <citation type="submission" date="2022-07" db="EMBL/GenBank/DDBJ databases">
        <title>Phylogenomic reconstructions and comparative analyses of Kickxellomycotina fungi.</title>
        <authorList>
            <person name="Reynolds N.K."/>
            <person name="Stajich J.E."/>
            <person name="Barry K."/>
            <person name="Grigoriev I.V."/>
            <person name="Crous P."/>
            <person name="Smith M.E."/>
        </authorList>
    </citation>
    <scope>NUCLEOTIDE SEQUENCE</scope>
    <source>
        <strain evidence="1">CBS 190363</strain>
    </source>
</reference>
<sequence>MEQVRLASQAGLVASEISTVTTLIDYARTLGGMIGLAVGGIIMREKVFATLRVSFPTLLGSMSLNSLDVVRVESLAPLLHTLPAALSEPLYKGIVDDLHLLFVVDVPFAALACILCLLIANIPLYVILPTSSTDEPSDTQTNK</sequence>
<protein>
    <submittedName>
        <fullName evidence="1">Uncharacterized protein</fullName>
    </submittedName>
</protein>
<keyword evidence="2" id="KW-1185">Reference proteome</keyword>
<gene>
    <name evidence="1" type="ORF">IWW38_003238</name>
</gene>
<comment type="caution">
    <text evidence="1">The sequence shown here is derived from an EMBL/GenBank/DDBJ whole genome shotgun (WGS) entry which is preliminary data.</text>
</comment>
<proteinExistence type="predicted"/>
<evidence type="ECO:0000313" key="1">
    <source>
        <dbReference type="EMBL" id="KAJ2892388.1"/>
    </source>
</evidence>
<dbReference type="EMBL" id="JANBVB010000744">
    <property type="protein sequence ID" value="KAJ2892388.1"/>
    <property type="molecule type" value="Genomic_DNA"/>
</dbReference>
<name>A0ACC1M1U9_9FUNG</name>
<accession>A0ACC1M1U9</accession>
<organism evidence="1 2">
    <name type="scientific">Coemansia aciculifera</name>
    <dbReference type="NCBI Taxonomy" id="417176"/>
    <lineage>
        <taxon>Eukaryota</taxon>
        <taxon>Fungi</taxon>
        <taxon>Fungi incertae sedis</taxon>
        <taxon>Zoopagomycota</taxon>
        <taxon>Kickxellomycotina</taxon>
        <taxon>Kickxellomycetes</taxon>
        <taxon>Kickxellales</taxon>
        <taxon>Kickxellaceae</taxon>
        <taxon>Coemansia</taxon>
    </lineage>
</organism>
<dbReference type="Proteomes" id="UP001139981">
    <property type="component" value="Unassembled WGS sequence"/>
</dbReference>
<evidence type="ECO:0000313" key="2">
    <source>
        <dbReference type="Proteomes" id="UP001139981"/>
    </source>
</evidence>